<organism evidence="20 22">
    <name type="scientific">Solemya velum gill symbiont</name>
    <dbReference type="NCBI Taxonomy" id="2340"/>
    <lineage>
        <taxon>Bacteria</taxon>
        <taxon>Pseudomonadati</taxon>
        <taxon>Pseudomonadota</taxon>
        <taxon>Gammaproteobacteria</taxon>
        <taxon>sulfur-oxidizing symbionts</taxon>
    </lineage>
</organism>
<protein>
    <recommendedName>
        <fullName evidence="4">non-specific protein-tyrosine kinase</fullName>
        <ecNumber evidence="4">2.7.10.2</ecNumber>
    </recommendedName>
</protein>
<comment type="caution">
    <text evidence="20">The sequence shown here is derived from an EMBL/GenBank/DDBJ whole genome shotgun (WGS) entry which is preliminary data.</text>
</comment>
<evidence type="ECO:0000256" key="14">
    <source>
        <dbReference type="ARBA" id="ARBA00023137"/>
    </source>
</evidence>
<dbReference type="eggNOG" id="COG0489">
    <property type="taxonomic scope" value="Bacteria"/>
</dbReference>
<dbReference type="EC" id="2.7.10.2" evidence="4"/>
<evidence type="ECO:0000256" key="15">
    <source>
        <dbReference type="ARBA" id="ARBA00051245"/>
    </source>
</evidence>
<dbReference type="CDD" id="cd05387">
    <property type="entry name" value="BY-kinase"/>
    <property type="match status" value="1"/>
</dbReference>
<keyword evidence="10" id="KW-0418">Kinase</keyword>
<dbReference type="Proteomes" id="UP000030856">
    <property type="component" value="Unassembled WGS sequence"/>
</dbReference>
<dbReference type="RefSeq" id="WP_043115566.1">
    <property type="nucleotide sequence ID" value="NZ_JRAA01000001.1"/>
</dbReference>
<keyword evidence="13 16" id="KW-0472">Membrane</keyword>
<evidence type="ECO:0000313" key="23">
    <source>
        <dbReference type="Proteomes" id="UP000190962"/>
    </source>
</evidence>
<evidence type="ECO:0000256" key="5">
    <source>
        <dbReference type="ARBA" id="ARBA00022475"/>
    </source>
</evidence>
<dbReference type="SUPFAM" id="SSF52540">
    <property type="entry name" value="P-loop containing nucleoside triphosphate hydrolases"/>
    <property type="match status" value="1"/>
</dbReference>
<sequence>MADNEQIADDELSYESYKAHRQAPQPDPTHIRKDEKRINIHQYVKVALKHKWGIVSLTLVAAIIAYLYAASLEPKYKALAMLEFTPQTQDQGTVKESSFNEFERRFKGERIFNTQSVILKSRDFAERVVDRLELWNHPYFDPENMKESRATLQIDWLSYLPDWMATLLRPTEPVTSLQTKETLKVQALAMIQGGIEFEHIENTMLYRFGFNSNDPDFAAEMANKIANLFIEFDLESRLDSYKNATQYLTDRTMDLKASINESEKKLLAFREKEKIVNLESGSSILGRQMEDAFNNLTDAQKNRITLEKIVKDIDRLRELPFNEAVNHPSLIEYENIKEAKREELDSELEIAQLAKRYGPKHPKMIAAKAGHQTRISRMKKEVDIVLNNIDKEFERAQWLETKLQKQFDDLKLQAHAIDSKQAEYRALERNLGADQKLYDTFLTRFKETNISSGNNTPNARIIDEARVPGGHYWPNLERIVVIASLGGLFLGLLLAFLLDYINDTLKNSQDIEEKIGIATLGNLQVLKSDKSDLSPERMYIDDQKSLFSESIRTIRTGVLLTSLDSPDKVVAVTSSVPGEGKTTVSINLAVALGQLEKILLIDADMRRASLGPHFGIEKNTPGLSDLVAGTEEEANCIHHNEDAGIDILPAGMIPPNPQELLSSQRFSEALQKLASHYDRVIIDTAPTQLVSDAILVANQASGVIYVIKAESTPYHLVKEGVKRLHQVDSHIIGGVLNQMHQGASGYGGYYKYGKYRNYDYTY</sequence>
<evidence type="ECO:0000256" key="7">
    <source>
        <dbReference type="ARBA" id="ARBA00022679"/>
    </source>
</evidence>
<evidence type="ECO:0000259" key="17">
    <source>
        <dbReference type="Pfam" id="PF02706"/>
    </source>
</evidence>
<dbReference type="GO" id="GO:0004715">
    <property type="term" value="F:non-membrane spanning protein tyrosine kinase activity"/>
    <property type="evidence" value="ECO:0007669"/>
    <property type="project" value="UniProtKB-EC"/>
</dbReference>
<dbReference type="PANTHER" id="PTHR32309">
    <property type="entry name" value="TYROSINE-PROTEIN KINASE"/>
    <property type="match status" value="1"/>
</dbReference>
<dbReference type="OrthoDB" id="9775724at2"/>
<evidence type="ECO:0000256" key="11">
    <source>
        <dbReference type="ARBA" id="ARBA00022840"/>
    </source>
</evidence>
<name>A0A0B0HB80_SOVGS</name>
<reference evidence="21 23" key="2">
    <citation type="submission" date="2016-11" db="EMBL/GenBank/DDBJ databases">
        <title>Mixed transmission modes and dynamic genome evolution in an obligate animal-bacterial symbiosis.</title>
        <authorList>
            <person name="Russell S.L."/>
            <person name="Corbett-Detig R.B."/>
            <person name="Cavanaugh C.M."/>
        </authorList>
    </citation>
    <scope>NUCLEOTIDE SEQUENCE [LARGE SCALE GENOMIC DNA]</scope>
    <source>
        <strain evidence="21">MA-KB16</strain>
    </source>
</reference>
<dbReference type="NCBIfam" id="TIGR01007">
    <property type="entry name" value="eps_fam"/>
    <property type="match status" value="1"/>
</dbReference>
<keyword evidence="9" id="KW-0547">Nucleotide-binding</keyword>
<comment type="similarity">
    <text evidence="2">Belongs to the CpsD/CapB family.</text>
</comment>
<keyword evidence="7" id="KW-0808">Transferase</keyword>
<dbReference type="Proteomes" id="UP000190962">
    <property type="component" value="Unassembled WGS sequence"/>
</dbReference>
<dbReference type="PATRIC" id="fig|2340.3.peg.390"/>
<evidence type="ECO:0000256" key="2">
    <source>
        <dbReference type="ARBA" id="ARBA00007316"/>
    </source>
</evidence>
<evidence type="ECO:0000256" key="3">
    <source>
        <dbReference type="ARBA" id="ARBA00008883"/>
    </source>
</evidence>
<dbReference type="EMBL" id="JRAA01000001">
    <property type="protein sequence ID" value="KHF25877.1"/>
    <property type="molecule type" value="Genomic_DNA"/>
</dbReference>
<dbReference type="STRING" id="2340.JV46_13420"/>
<evidence type="ECO:0000256" key="1">
    <source>
        <dbReference type="ARBA" id="ARBA00004429"/>
    </source>
</evidence>
<evidence type="ECO:0000256" key="12">
    <source>
        <dbReference type="ARBA" id="ARBA00022989"/>
    </source>
</evidence>
<evidence type="ECO:0000256" key="16">
    <source>
        <dbReference type="SAM" id="Phobius"/>
    </source>
</evidence>
<evidence type="ECO:0000256" key="4">
    <source>
        <dbReference type="ARBA" id="ARBA00011903"/>
    </source>
</evidence>
<dbReference type="InterPro" id="IPR003856">
    <property type="entry name" value="LPS_length_determ_N"/>
</dbReference>
<evidence type="ECO:0000313" key="20">
    <source>
        <dbReference type="EMBL" id="KHF25877.1"/>
    </source>
</evidence>
<dbReference type="Pfam" id="PF02706">
    <property type="entry name" value="Wzz"/>
    <property type="match status" value="1"/>
</dbReference>
<dbReference type="InterPro" id="IPR032807">
    <property type="entry name" value="GNVR"/>
</dbReference>
<dbReference type="InterPro" id="IPR025669">
    <property type="entry name" value="AAA_dom"/>
</dbReference>
<gene>
    <name evidence="21" type="ORF">BOV88_11225</name>
    <name evidence="20" type="ORF">JV46_13420</name>
</gene>
<evidence type="ECO:0000313" key="21">
    <source>
        <dbReference type="EMBL" id="OOY34243.1"/>
    </source>
</evidence>
<dbReference type="Pfam" id="PF13807">
    <property type="entry name" value="GNVR"/>
    <property type="match status" value="1"/>
</dbReference>
<keyword evidence="6" id="KW-0997">Cell inner membrane</keyword>
<feature type="domain" description="Polysaccharide chain length determinant N-terminal" evidence="17">
    <location>
        <begin position="37"/>
        <end position="131"/>
    </location>
</feature>
<dbReference type="InterPro" id="IPR005702">
    <property type="entry name" value="Wzc-like_C"/>
</dbReference>
<evidence type="ECO:0000313" key="22">
    <source>
        <dbReference type="Proteomes" id="UP000030856"/>
    </source>
</evidence>
<proteinExistence type="inferred from homology"/>
<keyword evidence="12 16" id="KW-1133">Transmembrane helix</keyword>
<dbReference type="AlphaFoldDB" id="A0A0B0HB80"/>
<keyword evidence="14" id="KW-0829">Tyrosine-protein kinase</keyword>
<dbReference type="Pfam" id="PF13614">
    <property type="entry name" value="AAA_31"/>
    <property type="match status" value="1"/>
</dbReference>
<feature type="transmembrane region" description="Helical" evidence="16">
    <location>
        <begin position="479"/>
        <end position="498"/>
    </location>
</feature>
<evidence type="ECO:0000259" key="19">
    <source>
        <dbReference type="Pfam" id="PF13807"/>
    </source>
</evidence>
<comment type="subcellular location">
    <subcellularLocation>
        <location evidence="1">Cell inner membrane</location>
        <topology evidence="1">Multi-pass membrane protein</topology>
    </subcellularLocation>
</comment>
<keyword evidence="5" id="KW-1003">Cell membrane</keyword>
<dbReference type="PANTHER" id="PTHR32309:SF13">
    <property type="entry name" value="FERRIC ENTEROBACTIN TRANSPORT PROTEIN FEPE"/>
    <property type="match status" value="1"/>
</dbReference>
<keyword evidence="11" id="KW-0067">ATP-binding</keyword>
<comment type="similarity">
    <text evidence="3">Belongs to the etk/wzc family.</text>
</comment>
<evidence type="ECO:0000256" key="10">
    <source>
        <dbReference type="ARBA" id="ARBA00022777"/>
    </source>
</evidence>
<evidence type="ECO:0000256" key="6">
    <source>
        <dbReference type="ARBA" id="ARBA00022519"/>
    </source>
</evidence>
<dbReference type="GO" id="GO:0005886">
    <property type="term" value="C:plasma membrane"/>
    <property type="evidence" value="ECO:0007669"/>
    <property type="project" value="UniProtKB-SubCell"/>
</dbReference>
<reference evidence="20 22" key="1">
    <citation type="journal article" date="2014" name="BMC Genomics">
        <title>The genome of the intracellular bacterium of the coastal bivalve, Solemya velum: a blueprint for thriving in and out of symbiosis.</title>
        <authorList>
            <person name="Dmytrenko O."/>
            <person name="Russell S.L."/>
            <person name="Loo W.T."/>
            <person name="Fontanez K.M."/>
            <person name="Liao L."/>
            <person name="Roeselers G."/>
            <person name="Sharma R."/>
            <person name="Stewart F.J."/>
            <person name="Newton I.L."/>
            <person name="Woyke T."/>
            <person name="Wu D."/>
            <person name="Lang J.M."/>
            <person name="Eisen J.A."/>
            <person name="Cavanaugh C.M."/>
        </authorList>
    </citation>
    <scope>NUCLEOTIDE SEQUENCE [LARGE SCALE GENOMIC DNA]</scope>
    <source>
        <strain evidence="20 22">WH</strain>
    </source>
</reference>
<dbReference type="InterPro" id="IPR050445">
    <property type="entry name" value="Bact_polysacc_biosynth/exp"/>
</dbReference>
<dbReference type="InterPro" id="IPR027417">
    <property type="entry name" value="P-loop_NTPase"/>
</dbReference>
<evidence type="ECO:0000256" key="13">
    <source>
        <dbReference type="ARBA" id="ARBA00023136"/>
    </source>
</evidence>
<accession>A0A0B0HB80</accession>
<dbReference type="eggNOG" id="COG3206">
    <property type="taxonomic scope" value="Bacteria"/>
</dbReference>
<evidence type="ECO:0000256" key="8">
    <source>
        <dbReference type="ARBA" id="ARBA00022692"/>
    </source>
</evidence>
<evidence type="ECO:0000259" key="18">
    <source>
        <dbReference type="Pfam" id="PF13614"/>
    </source>
</evidence>
<feature type="transmembrane region" description="Helical" evidence="16">
    <location>
        <begin position="52"/>
        <end position="69"/>
    </location>
</feature>
<keyword evidence="8 16" id="KW-0812">Transmembrane</keyword>
<dbReference type="EMBL" id="MPNX01000019">
    <property type="protein sequence ID" value="OOY34243.1"/>
    <property type="molecule type" value="Genomic_DNA"/>
</dbReference>
<keyword evidence="22" id="KW-1185">Reference proteome</keyword>
<comment type="catalytic activity">
    <reaction evidence="15">
        <text>L-tyrosyl-[protein] + ATP = O-phospho-L-tyrosyl-[protein] + ADP + H(+)</text>
        <dbReference type="Rhea" id="RHEA:10596"/>
        <dbReference type="Rhea" id="RHEA-COMP:10136"/>
        <dbReference type="Rhea" id="RHEA-COMP:20101"/>
        <dbReference type="ChEBI" id="CHEBI:15378"/>
        <dbReference type="ChEBI" id="CHEBI:30616"/>
        <dbReference type="ChEBI" id="CHEBI:46858"/>
        <dbReference type="ChEBI" id="CHEBI:61978"/>
        <dbReference type="ChEBI" id="CHEBI:456216"/>
        <dbReference type="EC" id="2.7.10.2"/>
    </reaction>
</comment>
<dbReference type="Gene3D" id="3.40.50.300">
    <property type="entry name" value="P-loop containing nucleotide triphosphate hydrolases"/>
    <property type="match status" value="1"/>
</dbReference>
<feature type="domain" description="AAA" evidence="18">
    <location>
        <begin position="568"/>
        <end position="711"/>
    </location>
</feature>
<evidence type="ECO:0000256" key="9">
    <source>
        <dbReference type="ARBA" id="ARBA00022741"/>
    </source>
</evidence>
<feature type="domain" description="Tyrosine-protein kinase G-rich" evidence="19">
    <location>
        <begin position="426"/>
        <end position="497"/>
    </location>
</feature>
<dbReference type="GO" id="GO:0005524">
    <property type="term" value="F:ATP binding"/>
    <property type="evidence" value="ECO:0007669"/>
    <property type="project" value="UniProtKB-KW"/>
</dbReference>